<keyword evidence="3" id="KW-1003">Cell membrane</keyword>
<feature type="transmembrane region" description="Helical" evidence="8">
    <location>
        <begin position="242"/>
        <end position="261"/>
    </location>
</feature>
<dbReference type="AlphaFoldDB" id="M2Q1P1"/>
<dbReference type="PROSITE" id="PS51257">
    <property type="entry name" value="PROKAR_LIPOPROTEIN"/>
    <property type="match status" value="1"/>
</dbReference>
<keyword evidence="7 8" id="KW-0472">Membrane</keyword>
<dbReference type="Proteomes" id="UP000011758">
    <property type="component" value="Unassembled WGS sequence"/>
</dbReference>
<evidence type="ECO:0000313" key="11">
    <source>
        <dbReference type="Proteomes" id="UP000011758"/>
    </source>
</evidence>
<feature type="transmembrane region" description="Helical" evidence="8">
    <location>
        <begin position="12"/>
        <end position="32"/>
    </location>
</feature>
<organism evidence="10 11">
    <name type="scientific">Eggerthia catenaformis OT 569 = DSM 20559</name>
    <dbReference type="NCBI Taxonomy" id="999415"/>
    <lineage>
        <taxon>Bacteria</taxon>
        <taxon>Bacillati</taxon>
        <taxon>Bacillota</taxon>
        <taxon>Erysipelotrichia</taxon>
        <taxon>Erysipelotrichales</taxon>
        <taxon>Coprobacillaceae</taxon>
        <taxon>Eggerthia</taxon>
    </lineage>
</organism>
<feature type="transmembrane region" description="Helical" evidence="8">
    <location>
        <begin position="97"/>
        <end position="121"/>
    </location>
</feature>
<feature type="domain" description="Major facilitator superfamily (MFS) profile" evidence="9">
    <location>
        <begin position="208"/>
        <end position="392"/>
    </location>
</feature>
<evidence type="ECO:0000256" key="8">
    <source>
        <dbReference type="SAM" id="Phobius"/>
    </source>
</evidence>
<evidence type="ECO:0000256" key="6">
    <source>
        <dbReference type="ARBA" id="ARBA00022989"/>
    </source>
</evidence>
<evidence type="ECO:0000256" key="4">
    <source>
        <dbReference type="ARBA" id="ARBA00022519"/>
    </source>
</evidence>
<name>M2Q1P1_9FIRM</name>
<feature type="transmembrane region" description="Helical" evidence="8">
    <location>
        <begin position="273"/>
        <end position="293"/>
    </location>
</feature>
<dbReference type="InterPro" id="IPR024989">
    <property type="entry name" value="MFS_assoc_dom"/>
</dbReference>
<evidence type="ECO:0000256" key="3">
    <source>
        <dbReference type="ARBA" id="ARBA00022475"/>
    </source>
</evidence>
<reference evidence="10 11" key="1">
    <citation type="submission" date="2013-02" db="EMBL/GenBank/DDBJ databases">
        <title>The Genome Sequence of Lactobacillus catenaformis F0143.</title>
        <authorList>
            <consortium name="The Broad Institute Genome Sequencing Platform"/>
            <person name="Earl A."/>
            <person name="Ward D."/>
            <person name="Feldgarden M."/>
            <person name="Gevers D."/>
            <person name="Izard J."/>
            <person name="Blanton J.M."/>
            <person name="Mathney J."/>
            <person name="Dewhirst F.E."/>
            <person name="Young S.K."/>
            <person name="Zeng Q."/>
            <person name="Gargeya S."/>
            <person name="Fitzgerald M."/>
            <person name="Haas B."/>
            <person name="Abouelleil A."/>
            <person name="Alvarado L."/>
            <person name="Arachchi H.M."/>
            <person name="Berlin A."/>
            <person name="Chapman S.B."/>
            <person name="Gearin G."/>
            <person name="Goldberg J."/>
            <person name="Griggs A."/>
            <person name="Gujja S."/>
            <person name="Hansen M."/>
            <person name="Heiman D."/>
            <person name="Howarth C."/>
            <person name="Larimer J."/>
            <person name="Lui A."/>
            <person name="MacDonald P.J.P."/>
            <person name="McCowen C."/>
            <person name="Montmayeur A."/>
            <person name="Murphy C."/>
            <person name="Neiman D."/>
            <person name="Pearson M."/>
            <person name="Priest M."/>
            <person name="Roberts A."/>
            <person name="Saif S."/>
            <person name="Shea T."/>
            <person name="Sisk P."/>
            <person name="Stolte C."/>
            <person name="Sykes S."/>
            <person name="Wortman J."/>
            <person name="Nusbaum C."/>
            <person name="Birren B."/>
        </authorList>
    </citation>
    <scope>NUCLEOTIDE SEQUENCE [LARGE SCALE GENOMIC DNA]</scope>
    <source>
        <strain evidence="10 11">OT 569</strain>
    </source>
</reference>
<dbReference type="BioCyc" id="ECAT999415-HMP:GTTI-900-MONOMER"/>
<feature type="transmembrane region" description="Helical" evidence="8">
    <location>
        <begin position="208"/>
        <end position="230"/>
    </location>
</feature>
<feature type="transmembrane region" description="Helical" evidence="8">
    <location>
        <begin position="133"/>
        <end position="154"/>
    </location>
</feature>
<dbReference type="SUPFAM" id="SSF103473">
    <property type="entry name" value="MFS general substrate transporter"/>
    <property type="match status" value="1"/>
</dbReference>
<proteinExistence type="predicted"/>
<gene>
    <name evidence="10" type="ORF">HMPREF9943_00877</name>
</gene>
<keyword evidence="5 8" id="KW-0812">Transmembrane</keyword>
<evidence type="ECO:0000256" key="1">
    <source>
        <dbReference type="ARBA" id="ARBA00004429"/>
    </source>
</evidence>
<evidence type="ECO:0000256" key="7">
    <source>
        <dbReference type="ARBA" id="ARBA00023136"/>
    </source>
</evidence>
<dbReference type="InterPro" id="IPR036259">
    <property type="entry name" value="MFS_trans_sf"/>
</dbReference>
<dbReference type="EMBL" id="AGEJ01000013">
    <property type="protein sequence ID" value="EMD16835.1"/>
    <property type="molecule type" value="Genomic_DNA"/>
</dbReference>
<dbReference type="Pfam" id="PF12832">
    <property type="entry name" value="MFS_1_like"/>
    <property type="match status" value="1"/>
</dbReference>
<dbReference type="OrthoDB" id="1653456at2"/>
<dbReference type="PANTHER" id="PTHR23522">
    <property type="entry name" value="BLL5896 PROTEIN"/>
    <property type="match status" value="1"/>
</dbReference>
<feature type="transmembrane region" description="Helical" evidence="8">
    <location>
        <begin position="299"/>
        <end position="319"/>
    </location>
</feature>
<keyword evidence="11" id="KW-1185">Reference proteome</keyword>
<keyword evidence="4" id="KW-0997">Cell inner membrane</keyword>
<dbReference type="STRING" id="999415.HMPREF9943_00877"/>
<dbReference type="InterPro" id="IPR020846">
    <property type="entry name" value="MFS_dom"/>
</dbReference>
<protein>
    <recommendedName>
        <fullName evidence="9">Major facilitator superfamily (MFS) profile domain-containing protein</fullName>
    </recommendedName>
</protein>
<sequence length="392" mass="43433">MKHLQLRYNLLQIFYWLTSCTIYGYTAVFLQYKGLNNTQIGIVTGLGAFLSIFSSPYISSLVTRIKMLTIRKLMLVTYIIMFCIWIIMIVVPLPSYVLIGLFILIINMIVSNVPLLSMICMDYLKSGHYLNFGLARGAGSVSYAVSAVLLGQFIDLLNPSVLAIAHTIGAIFLFTDLFTMPDISISSAKDNQKDSISMYHFILKYKRFFMILLAFGFLFGASSTLATFLVNIVKKLGGNTSVYGIAIFCMAASEMPFMAIAHSLMKRIRTESILLFASLMYIFRNFLICFAPSLSVLLIGLAFQGISYGLFTAAITYYVNEAVEEKDTMMGQTMIGVLTTGMGATIGNFLGGYLQDCFGLPVMLAFALVLTVIGVLLMIIIIAVKRQKDTAF</sequence>
<dbReference type="Gene3D" id="1.20.1250.20">
    <property type="entry name" value="MFS general substrate transporter like domains"/>
    <property type="match status" value="2"/>
</dbReference>
<evidence type="ECO:0000256" key="5">
    <source>
        <dbReference type="ARBA" id="ARBA00022692"/>
    </source>
</evidence>
<feature type="transmembrane region" description="Helical" evidence="8">
    <location>
        <begin position="73"/>
        <end position="91"/>
    </location>
</feature>
<evidence type="ECO:0000256" key="2">
    <source>
        <dbReference type="ARBA" id="ARBA00022448"/>
    </source>
</evidence>
<feature type="transmembrane region" description="Helical" evidence="8">
    <location>
        <begin position="38"/>
        <end position="61"/>
    </location>
</feature>
<keyword evidence="2" id="KW-0813">Transport</keyword>
<evidence type="ECO:0000313" key="10">
    <source>
        <dbReference type="EMBL" id="EMD16835.1"/>
    </source>
</evidence>
<keyword evidence="6 8" id="KW-1133">Transmembrane helix</keyword>
<dbReference type="GO" id="GO:0005886">
    <property type="term" value="C:plasma membrane"/>
    <property type="evidence" value="ECO:0007669"/>
    <property type="project" value="UniProtKB-SubCell"/>
</dbReference>
<evidence type="ECO:0000259" key="9">
    <source>
        <dbReference type="PROSITE" id="PS50850"/>
    </source>
</evidence>
<feature type="transmembrane region" description="Helical" evidence="8">
    <location>
        <begin position="160"/>
        <end position="179"/>
    </location>
</feature>
<dbReference type="PROSITE" id="PS50850">
    <property type="entry name" value="MFS"/>
    <property type="match status" value="1"/>
</dbReference>
<comment type="subcellular location">
    <subcellularLocation>
        <location evidence="1">Cell inner membrane</location>
        <topology evidence="1">Multi-pass membrane protein</topology>
    </subcellularLocation>
</comment>
<dbReference type="GO" id="GO:0022857">
    <property type="term" value="F:transmembrane transporter activity"/>
    <property type="evidence" value="ECO:0007669"/>
    <property type="project" value="InterPro"/>
</dbReference>
<feature type="transmembrane region" description="Helical" evidence="8">
    <location>
        <begin position="331"/>
        <end position="350"/>
    </location>
</feature>
<dbReference type="RefSeq" id="WP_004802421.1">
    <property type="nucleotide sequence ID" value="NZ_KB446647.1"/>
</dbReference>
<dbReference type="eggNOG" id="COG2814">
    <property type="taxonomic scope" value="Bacteria"/>
</dbReference>
<accession>M2Q1P1</accession>
<feature type="transmembrane region" description="Helical" evidence="8">
    <location>
        <begin position="362"/>
        <end position="384"/>
    </location>
</feature>
<comment type="caution">
    <text evidence="10">The sequence shown here is derived from an EMBL/GenBank/DDBJ whole genome shotgun (WGS) entry which is preliminary data.</text>
</comment>
<dbReference type="PANTHER" id="PTHR23522:SF10">
    <property type="entry name" value="3-PHENYLPROPIONIC ACID TRANSPORTER-RELATED"/>
    <property type="match status" value="1"/>
</dbReference>